<dbReference type="PANTHER" id="PTHR11061:SF49">
    <property type="entry name" value="23S RRNA (URACIL(1939)-C(5))-METHYLTRANSFERASE RLMD"/>
    <property type="match status" value="1"/>
</dbReference>
<dbReference type="Pfam" id="PF01938">
    <property type="entry name" value="TRAM"/>
    <property type="match status" value="1"/>
</dbReference>
<keyword evidence="1" id="KW-0411">Iron-sulfur</keyword>
<dbReference type="Gene3D" id="2.40.50.1070">
    <property type="match status" value="1"/>
</dbReference>
<evidence type="ECO:0000256" key="4">
    <source>
        <dbReference type="ARBA" id="ARBA00022691"/>
    </source>
</evidence>
<keyword evidence="1" id="KW-0004">4Fe-4S</keyword>
<dbReference type="InterPro" id="IPR010280">
    <property type="entry name" value="U5_MeTrfase_fam"/>
</dbReference>
<evidence type="ECO:0000259" key="5">
    <source>
        <dbReference type="Pfam" id="PF01938"/>
    </source>
</evidence>
<dbReference type="EMBL" id="LAZR01000147">
    <property type="protein sequence ID" value="KKN86431.1"/>
    <property type="molecule type" value="Genomic_DNA"/>
</dbReference>
<keyword evidence="1" id="KW-0408">Iron</keyword>
<dbReference type="Pfam" id="PF05958">
    <property type="entry name" value="tRNA_U5-meth_tr"/>
    <property type="match status" value="1"/>
</dbReference>
<dbReference type="Gene3D" id="3.40.50.150">
    <property type="entry name" value="Vaccinia Virus protein VP39"/>
    <property type="match status" value="1"/>
</dbReference>
<dbReference type="PROSITE" id="PS01230">
    <property type="entry name" value="TRMA_1"/>
    <property type="match status" value="1"/>
</dbReference>
<sequence>MSERVTIDRLGAQGDGIAETGAGSIFVPFTLPGETVEIATGGPRAEAAEIIAASPHRQTPPCPHFGTCGGCDLQHADDAFYRAFKRDLVVEALGRAEVTAEVGDLVPCPPASRRRVAFSAVRTSNQVMLGFNAAHSNRIVPISVCPIALPAIERALPALQKLAAILVDRKRPLKLTVTATLTGLDVAIADAAKLSEQMHRQAVSLALGEGFARLSVSGETLVVTQPPTMDFGGVTVELPAGAFVQAVAAAEATMASLVLSHLAGAKRVADLFAGCGTFALRLAPQATVHAVEAEAPQLAALLAAWRSRPGLKPLTTERRDLFRRPTPAKELKLYDGVVYDPPRAGAEGLARELAASTVGRIAAVSCNPVTLARDLKILTDGGYRVTSVTPIDQFLWSRHVEIVALLER</sequence>
<keyword evidence="1" id="KW-0479">Metal-binding</keyword>
<keyword evidence="2" id="KW-0489">Methyltransferase</keyword>
<dbReference type="InterPro" id="IPR030390">
    <property type="entry name" value="MeTrfase_TrmA_AS"/>
</dbReference>
<dbReference type="InterPro" id="IPR002792">
    <property type="entry name" value="TRAM_dom"/>
</dbReference>
<keyword evidence="4" id="KW-0949">S-adenosyl-L-methionine</keyword>
<dbReference type="PANTHER" id="PTHR11061">
    <property type="entry name" value="RNA M5U METHYLTRANSFERASE"/>
    <property type="match status" value="1"/>
</dbReference>
<reference evidence="6" key="1">
    <citation type="journal article" date="2015" name="Nature">
        <title>Complex archaea that bridge the gap between prokaryotes and eukaryotes.</title>
        <authorList>
            <person name="Spang A."/>
            <person name="Saw J.H."/>
            <person name="Jorgensen S.L."/>
            <person name="Zaremba-Niedzwiedzka K."/>
            <person name="Martijn J."/>
            <person name="Lind A.E."/>
            <person name="van Eijk R."/>
            <person name="Schleper C."/>
            <person name="Guy L."/>
            <person name="Ettema T.J."/>
        </authorList>
    </citation>
    <scope>NUCLEOTIDE SEQUENCE</scope>
</reference>
<evidence type="ECO:0000256" key="3">
    <source>
        <dbReference type="ARBA" id="ARBA00022679"/>
    </source>
</evidence>
<dbReference type="GO" id="GO:0070041">
    <property type="term" value="F:rRNA (uridine-C5-)-methyltransferase activity"/>
    <property type="evidence" value="ECO:0007669"/>
    <property type="project" value="TreeGrafter"/>
</dbReference>
<dbReference type="PROSITE" id="PS51687">
    <property type="entry name" value="SAM_MT_RNA_M5U"/>
    <property type="match status" value="1"/>
</dbReference>
<dbReference type="SUPFAM" id="SSF50249">
    <property type="entry name" value="Nucleic acid-binding proteins"/>
    <property type="match status" value="1"/>
</dbReference>
<evidence type="ECO:0000313" key="6">
    <source>
        <dbReference type="EMBL" id="KKN86431.1"/>
    </source>
</evidence>
<dbReference type="GO" id="GO:0070475">
    <property type="term" value="P:rRNA base methylation"/>
    <property type="evidence" value="ECO:0007669"/>
    <property type="project" value="TreeGrafter"/>
</dbReference>
<dbReference type="InterPro" id="IPR029063">
    <property type="entry name" value="SAM-dependent_MTases_sf"/>
</dbReference>
<dbReference type="InterPro" id="IPR012340">
    <property type="entry name" value="NA-bd_OB-fold"/>
</dbReference>
<dbReference type="GO" id="GO:0051539">
    <property type="term" value="F:4 iron, 4 sulfur cluster binding"/>
    <property type="evidence" value="ECO:0007669"/>
    <property type="project" value="UniProtKB-KW"/>
</dbReference>
<organism evidence="6">
    <name type="scientific">marine sediment metagenome</name>
    <dbReference type="NCBI Taxonomy" id="412755"/>
    <lineage>
        <taxon>unclassified sequences</taxon>
        <taxon>metagenomes</taxon>
        <taxon>ecological metagenomes</taxon>
    </lineage>
</organism>
<proteinExistence type="predicted"/>
<accession>A0A0F9WKA7</accession>
<comment type="caution">
    <text evidence="6">The sequence shown here is derived from an EMBL/GenBank/DDBJ whole genome shotgun (WGS) entry which is preliminary data.</text>
</comment>
<evidence type="ECO:0000256" key="1">
    <source>
        <dbReference type="ARBA" id="ARBA00022485"/>
    </source>
</evidence>
<feature type="domain" description="TRAM" evidence="5">
    <location>
        <begin position="4"/>
        <end position="38"/>
    </location>
</feature>
<dbReference type="Gene3D" id="2.40.50.140">
    <property type="entry name" value="Nucleic acid-binding proteins"/>
    <property type="match status" value="1"/>
</dbReference>
<keyword evidence="3" id="KW-0808">Transferase</keyword>
<dbReference type="AlphaFoldDB" id="A0A0F9WKA7"/>
<gene>
    <name evidence="6" type="ORF">LCGC14_0268300</name>
</gene>
<protein>
    <recommendedName>
        <fullName evidence="5">TRAM domain-containing protein</fullName>
    </recommendedName>
</protein>
<evidence type="ECO:0000256" key="2">
    <source>
        <dbReference type="ARBA" id="ARBA00022603"/>
    </source>
</evidence>
<dbReference type="SUPFAM" id="SSF53335">
    <property type="entry name" value="S-adenosyl-L-methionine-dependent methyltransferases"/>
    <property type="match status" value="1"/>
</dbReference>
<name>A0A0F9WKA7_9ZZZZ</name>